<reference evidence="1 2" key="1">
    <citation type="submission" date="2019-05" db="EMBL/GenBank/DDBJ databases">
        <title>Another draft genome of Portunus trituberculatus and its Hox gene families provides insights of decapod evolution.</title>
        <authorList>
            <person name="Jeong J.-H."/>
            <person name="Song I."/>
            <person name="Kim S."/>
            <person name="Choi T."/>
            <person name="Kim D."/>
            <person name="Ryu S."/>
            <person name="Kim W."/>
        </authorList>
    </citation>
    <scope>NUCLEOTIDE SEQUENCE [LARGE SCALE GENOMIC DNA]</scope>
    <source>
        <tissue evidence="1">Muscle</tissue>
    </source>
</reference>
<protein>
    <submittedName>
        <fullName evidence="1">Uncharacterized protein</fullName>
    </submittedName>
</protein>
<evidence type="ECO:0000313" key="2">
    <source>
        <dbReference type="Proteomes" id="UP000324222"/>
    </source>
</evidence>
<sequence>MATSALRAGGQVAVGRRPWVLAGLRRGVRKTPLLTRKLFGNALQDRKSVYHSHISSRSSCRCVRACRHHHNPPRPCQLSLIASLSVFVLVFHPIILHLGNDSVRLIMSLSVILFLLSQMEKVYTHKH</sequence>
<dbReference type="Proteomes" id="UP000324222">
    <property type="component" value="Unassembled WGS sequence"/>
</dbReference>
<comment type="caution">
    <text evidence="1">The sequence shown here is derived from an EMBL/GenBank/DDBJ whole genome shotgun (WGS) entry which is preliminary data.</text>
</comment>
<proteinExistence type="predicted"/>
<dbReference type="AlphaFoldDB" id="A0A5B7IFI5"/>
<dbReference type="EMBL" id="VSRR010055703">
    <property type="protein sequence ID" value="MPC81025.1"/>
    <property type="molecule type" value="Genomic_DNA"/>
</dbReference>
<evidence type="ECO:0000313" key="1">
    <source>
        <dbReference type="EMBL" id="MPC81025.1"/>
    </source>
</evidence>
<gene>
    <name evidence="1" type="ORF">E2C01_075625</name>
</gene>
<keyword evidence="2" id="KW-1185">Reference proteome</keyword>
<name>A0A5B7IFI5_PORTR</name>
<organism evidence="1 2">
    <name type="scientific">Portunus trituberculatus</name>
    <name type="common">Swimming crab</name>
    <name type="synonym">Neptunus trituberculatus</name>
    <dbReference type="NCBI Taxonomy" id="210409"/>
    <lineage>
        <taxon>Eukaryota</taxon>
        <taxon>Metazoa</taxon>
        <taxon>Ecdysozoa</taxon>
        <taxon>Arthropoda</taxon>
        <taxon>Crustacea</taxon>
        <taxon>Multicrustacea</taxon>
        <taxon>Malacostraca</taxon>
        <taxon>Eumalacostraca</taxon>
        <taxon>Eucarida</taxon>
        <taxon>Decapoda</taxon>
        <taxon>Pleocyemata</taxon>
        <taxon>Brachyura</taxon>
        <taxon>Eubrachyura</taxon>
        <taxon>Portunoidea</taxon>
        <taxon>Portunidae</taxon>
        <taxon>Portuninae</taxon>
        <taxon>Portunus</taxon>
    </lineage>
</organism>
<accession>A0A5B7IFI5</accession>